<dbReference type="InterPro" id="IPR021109">
    <property type="entry name" value="Peptidase_aspartic_dom_sf"/>
</dbReference>
<keyword evidence="5" id="KW-0645">Protease</keyword>
<evidence type="ECO:0000259" key="4">
    <source>
        <dbReference type="PROSITE" id="PS51767"/>
    </source>
</evidence>
<dbReference type="Proteomes" id="UP000235786">
    <property type="component" value="Unassembled WGS sequence"/>
</dbReference>
<dbReference type="PANTHER" id="PTHR47966:SF47">
    <property type="entry name" value="ENDOPEPTIDASE, PUTATIVE (AFU_ORTHOLOGUE AFUA_3G01220)-RELATED"/>
    <property type="match status" value="1"/>
</dbReference>
<dbReference type="SUPFAM" id="SSF50630">
    <property type="entry name" value="Acid proteases"/>
    <property type="match status" value="1"/>
</dbReference>
<dbReference type="GO" id="GO:0000324">
    <property type="term" value="C:fungal-type vacuole"/>
    <property type="evidence" value="ECO:0007669"/>
    <property type="project" value="TreeGrafter"/>
</dbReference>
<evidence type="ECO:0000256" key="1">
    <source>
        <dbReference type="ARBA" id="ARBA00007447"/>
    </source>
</evidence>
<dbReference type="CDD" id="cd05471">
    <property type="entry name" value="pepsin_like"/>
    <property type="match status" value="1"/>
</dbReference>
<feature type="chain" id="PRO_5014420441" evidence="3">
    <location>
        <begin position="22"/>
        <end position="451"/>
    </location>
</feature>
<keyword evidence="5" id="KW-0378">Hydrolase</keyword>
<sequence length="451" mass="47110">MLTSAIFLLATGLLGISPSEAKSPKSISVSAATASREAGPLTASSNTLTLTRKQSPKGYNARSAAYLLGLAKIPPSDHTTTLLSLFIGEEFATQITFGTETFESIVDTGSSDTWIVETGFSCINVSNSAPETEAFCDFGPTYNVTDTFTQIPDENFNITYGDGEFLTGIIGTEEVTLAGITVKQTVALVNLAAWEGDGTTSGLIGLAYPALTSAYAGTNPHADNSAAGEQIVYSPIFDTIVTDGKSSDLFSLAILRDVSGPSGYLSFGGLPPVTFTENFTSTPILITTITGYPVTYDFYTINIDSVLLHGKPLPGSGGPGIQYIVDSGTTLNYFPTSAADAFNAAFDPPAVYNADEGVYIVACNASKPALDIVIAGTKFDTNPLDLILLAGTDANGNDQCISGVADGGSDPGSDVYILGDTFQKNVVIVFDVGAAVLRFAPHEHYVSNDPF</sequence>
<dbReference type="PRINTS" id="PR00792">
    <property type="entry name" value="PEPSIN"/>
</dbReference>
<feature type="active site" evidence="2">
    <location>
        <position position="326"/>
    </location>
</feature>
<dbReference type="Gene3D" id="2.40.70.10">
    <property type="entry name" value="Acid Proteases"/>
    <property type="match status" value="2"/>
</dbReference>
<evidence type="ECO:0000313" key="6">
    <source>
        <dbReference type="Proteomes" id="UP000235786"/>
    </source>
</evidence>
<dbReference type="InterPro" id="IPR001461">
    <property type="entry name" value="Aspartic_peptidase_A1"/>
</dbReference>
<keyword evidence="3" id="KW-0732">Signal</keyword>
<dbReference type="EMBL" id="KZ613960">
    <property type="protein sequence ID" value="PMD32047.1"/>
    <property type="molecule type" value="Genomic_DNA"/>
</dbReference>
<organism evidence="5 6">
    <name type="scientific">Hyaloscypha variabilis (strain UAMH 11265 / GT02V1 / F)</name>
    <name type="common">Meliniomyces variabilis</name>
    <dbReference type="NCBI Taxonomy" id="1149755"/>
    <lineage>
        <taxon>Eukaryota</taxon>
        <taxon>Fungi</taxon>
        <taxon>Dikarya</taxon>
        <taxon>Ascomycota</taxon>
        <taxon>Pezizomycotina</taxon>
        <taxon>Leotiomycetes</taxon>
        <taxon>Helotiales</taxon>
        <taxon>Hyaloscyphaceae</taxon>
        <taxon>Hyaloscypha</taxon>
        <taxon>Hyaloscypha variabilis</taxon>
    </lineage>
</organism>
<evidence type="ECO:0000256" key="2">
    <source>
        <dbReference type="PIRSR" id="PIRSR601461-1"/>
    </source>
</evidence>
<dbReference type="GO" id="GO:0004190">
    <property type="term" value="F:aspartic-type endopeptidase activity"/>
    <property type="evidence" value="ECO:0007669"/>
    <property type="project" value="InterPro"/>
</dbReference>
<feature type="domain" description="Peptidase A1" evidence="4">
    <location>
        <begin position="91"/>
        <end position="440"/>
    </location>
</feature>
<dbReference type="InterPro" id="IPR034164">
    <property type="entry name" value="Pepsin-like_dom"/>
</dbReference>
<name>A0A2J6R0K5_HYAVF</name>
<dbReference type="PROSITE" id="PS51767">
    <property type="entry name" value="PEPTIDASE_A1"/>
    <property type="match status" value="1"/>
</dbReference>
<proteinExistence type="inferred from homology"/>
<dbReference type="STRING" id="1149755.A0A2J6R0K5"/>
<dbReference type="OrthoDB" id="15189at2759"/>
<gene>
    <name evidence="5" type="ORF">L207DRAFT_471407</name>
</gene>
<dbReference type="InterPro" id="IPR033121">
    <property type="entry name" value="PEPTIDASE_A1"/>
</dbReference>
<dbReference type="AlphaFoldDB" id="A0A2J6R0K5"/>
<protein>
    <submittedName>
        <fullName evidence="5">Acid protease</fullName>
    </submittedName>
</protein>
<reference evidence="5 6" key="1">
    <citation type="submission" date="2016-04" db="EMBL/GenBank/DDBJ databases">
        <title>A degradative enzymes factory behind the ericoid mycorrhizal symbiosis.</title>
        <authorList>
            <consortium name="DOE Joint Genome Institute"/>
            <person name="Martino E."/>
            <person name="Morin E."/>
            <person name="Grelet G."/>
            <person name="Kuo A."/>
            <person name="Kohler A."/>
            <person name="Daghino S."/>
            <person name="Barry K."/>
            <person name="Choi C."/>
            <person name="Cichocki N."/>
            <person name="Clum A."/>
            <person name="Copeland A."/>
            <person name="Hainaut M."/>
            <person name="Haridas S."/>
            <person name="Labutti K."/>
            <person name="Lindquist E."/>
            <person name="Lipzen A."/>
            <person name="Khouja H.-R."/>
            <person name="Murat C."/>
            <person name="Ohm R."/>
            <person name="Olson A."/>
            <person name="Spatafora J."/>
            <person name="Veneault-Fourrey C."/>
            <person name="Henrissat B."/>
            <person name="Grigoriev I."/>
            <person name="Martin F."/>
            <person name="Perotto S."/>
        </authorList>
    </citation>
    <scope>NUCLEOTIDE SEQUENCE [LARGE SCALE GENOMIC DNA]</scope>
    <source>
        <strain evidence="5 6">F</strain>
    </source>
</reference>
<feature type="active site" evidence="2">
    <location>
        <position position="107"/>
    </location>
</feature>
<accession>A0A2J6R0K5</accession>
<evidence type="ECO:0000256" key="3">
    <source>
        <dbReference type="SAM" id="SignalP"/>
    </source>
</evidence>
<dbReference type="Pfam" id="PF00026">
    <property type="entry name" value="Asp"/>
    <property type="match status" value="1"/>
</dbReference>
<dbReference type="PANTHER" id="PTHR47966">
    <property type="entry name" value="BETA-SITE APP-CLEAVING ENZYME, ISOFORM A-RELATED"/>
    <property type="match status" value="1"/>
</dbReference>
<feature type="signal peptide" evidence="3">
    <location>
        <begin position="1"/>
        <end position="21"/>
    </location>
</feature>
<dbReference type="GO" id="GO:0006508">
    <property type="term" value="P:proteolysis"/>
    <property type="evidence" value="ECO:0007669"/>
    <property type="project" value="UniProtKB-KW"/>
</dbReference>
<comment type="similarity">
    <text evidence="1">Belongs to the peptidase A1 family.</text>
</comment>
<evidence type="ECO:0000313" key="5">
    <source>
        <dbReference type="EMBL" id="PMD32047.1"/>
    </source>
</evidence>
<keyword evidence="6" id="KW-1185">Reference proteome</keyword>